<proteinExistence type="predicted"/>
<protein>
    <recommendedName>
        <fullName evidence="4">F-box domain-containing protein</fullName>
    </recommendedName>
</protein>
<organism evidence="2 3">
    <name type="scientific">Mycena chlorophos</name>
    <name type="common">Agaric fungus</name>
    <name type="synonym">Agaricus chlorophos</name>
    <dbReference type="NCBI Taxonomy" id="658473"/>
    <lineage>
        <taxon>Eukaryota</taxon>
        <taxon>Fungi</taxon>
        <taxon>Dikarya</taxon>
        <taxon>Basidiomycota</taxon>
        <taxon>Agaricomycotina</taxon>
        <taxon>Agaricomycetes</taxon>
        <taxon>Agaricomycetidae</taxon>
        <taxon>Agaricales</taxon>
        <taxon>Marasmiineae</taxon>
        <taxon>Mycenaceae</taxon>
        <taxon>Mycena</taxon>
    </lineage>
</organism>
<reference evidence="2" key="1">
    <citation type="submission" date="2014-09" db="EMBL/GenBank/DDBJ databases">
        <title>Genome sequence of the luminous mushroom Mycena chlorophos for searching fungal bioluminescence genes.</title>
        <authorList>
            <person name="Tanaka Y."/>
            <person name="Kasuga D."/>
            <person name="Oba Y."/>
            <person name="Hase S."/>
            <person name="Sato K."/>
            <person name="Oba Y."/>
            <person name="Sakakibara Y."/>
        </authorList>
    </citation>
    <scope>NUCLEOTIDE SEQUENCE</scope>
</reference>
<accession>A0ABQ0LM32</accession>
<dbReference type="Proteomes" id="UP000815677">
    <property type="component" value="Unassembled WGS sequence"/>
</dbReference>
<gene>
    <name evidence="2" type="ORF">MCHLO_09216</name>
</gene>
<feature type="region of interest" description="Disordered" evidence="1">
    <location>
        <begin position="281"/>
        <end position="303"/>
    </location>
</feature>
<evidence type="ECO:0000313" key="2">
    <source>
        <dbReference type="EMBL" id="GAT52135.1"/>
    </source>
</evidence>
<name>A0ABQ0LM32_MYCCL</name>
<evidence type="ECO:0000256" key="1">
    <source>
        <dbReference type="SAM" id="MobiDB-lite"/>
    </source>
</evidence>
<keyword evidence="3" id="KW-1185">Reference proteome</keyword>
<evidence type="ECO:0008006" key="4">
    <source>
        <dbReference type="Google" id="ProtNLM"/>
    </source>
</evidence>
<sequence length="303" mass="34084">MNLPDTNIIPPVFPPELEQLVFILAAEQDRSTGAILLRVAHRVRTWIEPHLYHTVDTCDVDVYAAFLRAAAENPGFLRLGVREMMVSNLHFEDPTTIPTLYSAIALCDGLERLTMAESLTRPALLPVLAGLPIRRLVITLSELISSDMKPSEAAQCLRHVTHMEFFGGIFGRRAVTDGDSDSETTLESELLVAMPALTHLACTFPPDDVDAWLAKLPRLRVFLIAAVSSPRDPLPKTQYRDQRIVVTYWQRWDEGASYAEGYWERAERFLDKKRRGEVPETDFRAVYDGPELPPLKDGGDEDV</sequence>
<dbReference type="EMBL" id="DF847595">
    <property type="protein sequence ID" value="GAT52135.1"/>
    <property type="molecule type" value="Genomic_DNA"/>
</dbReference>
<evidence type="ECO:0000313" key="3">
    <source>
        <dbReference type="Proteomes" id="UP000815677"/>
    </source>
</evidence>